<sequence length="734" mass="80412">MEDIIELHAMALRKGSSAIEDVKRDLANQSTVAYFYFSFRDVQKQSFVNFALSLIAQICRDRPVSPGLQTLYDHFQNASPPADRVQETLRSVIEEAGDVFILVDALDECFQNHEGRDGEDVLGWLEELSGPSHTNVRVLITSRKEREIEEVLSSMLQAPAICIESAQIEDDIRRYVTSQLDRDRRFRRLNESSKEEIKITLAGKADGITLDETYERILTSIHNRYQHEAFRALRYLAFSERPLTVEELAEASIVDPDADTQVDEMNRFENYEIIDVLSSLVVVVAPRTGNYEDNDEDNDEDNNEGDENDNQGDDRDEDDTGRWDYYAAATVQLAHFSVQEYLLSQRTQDSPACSYAVNEELAHSFIAKSCLAYIFFYSLHPQKASSKVDSKIFPFLVYACRTWVDHAGKCASQDQRGIVTLAASMMSSQTVFLDWLMIYRPDEPWRAAFERATSTGSPLYYAACCGLYEVAALLLRKGADVNAQGGAYGSALQVASANGYKETVELLLRKGADVNAQGGHFGSALHTASDSGYKETVKLLLSKGADVNAQGGHFGSALQTALARSYKEIVELLLSKGADVNAQGGFYGNALQVASAKGYKEIVELLLSKGVDVNAQGGEYGSALQAASAYGNKETVELLLRKGADINAQGGAYGSTLQAASASGDKETVELLLSKGVDVNAQGGIYGSALQAALASGYKEIVELLLSKGAYHIQDKSEDSGDEGDDGDEADEEG</sequence>
<name>A0ACC2YGX6_9PEZI</name>
<accession>A0ACC2YGX6</accession>
<evidence type="ECO:0000313" key="2">
    <source>
        <dbReference type="Proteomes" id="UP001172680"/>
    </source>
</evidence>
<comment type="caution">
    <text evidence="1">The sequence shown here is derived from an EMBL/GenBank/DDBJ whole genome shotgun (WGS) entry which is preliminary data.</text>
</comment>
<dbReference type="Proteomes" id="UP001172680">
    <property type="component" value="Unassembled WGS sequence"/>
</dbReference>
<evidence type="ECO:0000313" key="1">
    <source>
        <dbReference type="EMBL" id="KAJ9634580.1"/>
    </source>
</evidence>
<proteinExistence type="predicted"/>
<reference evidence="1" key="1">
    <citation type="submission" date="2022-10" db="EMBL/GenBank/DDBJ databases">
        <title>Culturing micro-colonial fungi from biological soil crusts in the Mojave desert and describing Neophaeococcomyces mojavensis, and introducing the new genera and species Taxawa tesnikishii.</title>
        <authorList>
            <person name="Kurbessoian T."/>
            <person name="Stajich J.E."/>
        </authorList>
    </citation>
    <scope>NUCLEOTIDE SEQUENCE</scope>
    <source>
        <strain evidence="1">JES_115</strain>
    </source>
</reference>
<organism evidence="1 2">
    <name type="scientific">Coniosporium tulheliwenetii</name>
    <dbReference type="NCBI Taxonomy" id="3383036"/>
    <lineage>
        <taxon>Eukaryota</taxon>
        <taxon>Fungi</taxon>
        <taxon>Dikarya</taxon>
        <taxon>Ascomycota</taxon>
        <taxon>Pezizomycotina</taxon>
        <taxon>Dothideomycetes</taxon>
        <taxon>Dothideomycetes incertae sedis</taxon>
        <taxon>Coniosporium</taxon>
    </lineage>
</organism>
<dbReference type="EMBL" id="JAPDRP010000031">
    <property type="protein sequence ID" value="KAJ9634580.1"/>
    <property type="molecule type" value="Genomic_DNA"/>
</dbReference>
<keyword evidence="2" id="KW-1185">Reference proteome</keyword>
<gene>
    <name evidence="1" type="ORF">H2199_008863</name>
</gene>
<protein>
    <submittedName>
        <fullName evidence="1">Uncharacterized protein</fullName>
    </submittedName>
</protein>